<evidence type="ECO:0000313" key="3">
    <source>
        <dbReference type="Proteomes" id="UP001596053"/>
    </source>
</evidence>
<name>A0ABW0IXN2_9HYPH</name>
<gene>
    <name evidence="2" type="ORF">ACFPOB_26015</name>
</gene>
<feature type="domain" description="DUF4031" evidence="1">
    <location>
        <begin position="3"/>
        <end position="80"/>
    </location>
</feature>
<sequence>MAVYVDDVRHQFGRMVMCHLWADTLDDLLAMVDRIGVDRKWVQGHPTLSHGKHRNASWVHFDISLGMKAKALAAGAVLTDRFGPAEHIARLDIASGDAVLVELAARKLRQIEHSREQRRIAAAEGID</sequence>
<proteinExistence type="predicted"/>
<protein>
    <submittedName>
        <fullName evidence="2">DUF4031 domain-containing protein</fullName>
    </submittedName>
</protein>
<organism evidence="2 3">
    <name type="scientific">Bosea eneae</name>
    <dbReference type="NCBI Taxonomy" id="151454"/>
    <lineage>
        <taxon>Bacteria</taxon>
        <taxon>Pseudomonadati</taxon>
        <taxon>Pseudomonadota</taxon>
        <taxon>Alphaproteobacteria</taxon>
        <taxon>Hyphomicrobiales</taxon>
        <taxon>Boseaceae</taxon>
        <taxon>Bosea</taxon>
    </lineage>
</organism>
<dbReference type="RefSeq" id="WP_377801203.1">
    <property type="nucleotide sequence ID" value="NZ_JBHSLW010000056.1"/>
</dbReference>
<evidence type="ECO:0000259" key="1">
    <source>
        <dbReference type="Pfam" id="PF13223"/>
    </source>
</evidence>
<comment type="caution">
    <text evidence="2">The sequence shown here is derived from an EMBL/GenBank/DDBJ whole genome shotgun (WGS) entry which is preliminary data.</text>
</comment>
<keyword evidence="3" id="KW-1185">Reference proteome</keyword>
<dbReference type="Proteomes" id="UP001596053">
    <property type="component" value="Unassembled WGS sequence"/>
</dbReference>
<dbReference type="Pfam" id="PF13223">
    <property type="entry name" value="DUF4031"/>
    <property type="match status" value="1"/>
</dbReference>
<accession>A0ABW0IXN2</accession>
<evidence type="ECO:0000313" key="2">
    <source>
        <dbReference type="EMBL" id="MFC5423009.1"/>
    </source>
</evidence>
<dbReference type="InterPro" id="IPR025109">
    <property type="entry name" value="DUF4031"/>
</dbReference>
<dbReference type="EMBL" id="JBHSLW010000056">
    <property type="protein sequence ID" value="MFC5423009.1"/>
    <property type="molecule type" value="Genomic_DNA"/>
</dbReference>
<reference evidence="3" key="1">
    <citation type="journal article" date="2019" name="Int. J. Syst. Evol. Microbiol.">
        <title>The Global Catalogue of Microorganisms (GCM) 10K type strain sequencing project: providing services to taxonomists for standard genome sequencing and annotation.</title>
        <authorList>
            <consortium name="The Broad Institute Genomics Platform"/>
            <consortium name="The Broad Institute Genome Sequencing Center for Infectious Disease"/>
            <person name="Wu L."/>
            <person name="Ma J."/>
        </authorList>
    </citation>
    <scope>NUCLEOTIDE SEQUENCE [LARGE SCALE GENOMIC DNA]</scope>
    <source>
        <strain evidence="3">NCAIM B.01391</strain>
    </source>
</reference>